<dbReference type="Gene3D" id="3.40.50.300">
    <property type="entry name" value="P-loop containing nucleotide triphosphate hydrolases"/>
    <property type="match status" value="1"/>
</dbReference>
<evidence type="ECO:0000256" key="3">
    <source>
        <dbReference type="ARBA" id="ARBA00022741"/>
    </source>
</evidence>
<keyword evidence="3" id="KW-0547">Nucleotide-binding</keyword>
<dbReference type="SMART" id="SM00175">
    <property type="entry name" value="RAB"/>
    <property type="match status" value="1"/>
</dbReference>
<dbReference type="GO" id="GO:0003924">
    <property type="term" value="F:GTPase activity"/>
    <property type="evidence" value="ECO:0007669"/>
    <property type="project" value="InterPro"/>
</dbReference>
<dbReference type="NCBIfam" id="TIGR00231">
    <property type="entry name" value="small_GTP"/>
    <property type="match status" value="1"/>
</dbReference>
<dbReference type="PRINTS" id="PR00449">
    <property type="entry name" value="RASTRNSFRMNG"/>
</dbReference>
<keyword evidence="7" id="KW-0636">Prenylation</keyword>
<sequence length="346" mass="37734">MTGGAQKTPFQPLQQYVSAKDVAHARLGASNNDPSRRLGSASSYSDDRLGRSLAVASPSSFSAASPRCSTPGGDPEYTLKVVLIGDSGVGKSNLVLRFAKNRFNAKSQQTVGFEFATKSIRVGDRRLKAQLWDSSGQERFQSLTAAYYRNAVGAMVVYDITNRATFESATKWLAQIHEHCHESLVTILVGNKCDLAHLPNSRQVSTLEAARFAAKHGMEFVETSALDATNVVDAFKKIIVPVGRLLSPSANPNNVVRLPAGWRRVLSRTRPGEYSYENQYTKERIAFAPREAAKPSQYSFRDTGSISSPGNVTVTRESLQLQHQKAFLAQQQGPQCGATCTTCVIQ</sequence>
<keyword evidence="10" id="KW-1185">Reference proteome</keyword>
<dbReference type="InterPro" id="IPR001806">
    <property type="entry name" value="Small_GTPase"/>
</dbReference>
<dbReference type="EMBL" id="JAKCXM010000233">
    <property type="protein sequence ID" value="KAJ0397928.1"/>
    <property type="molecule type" value="Genomic_DNA"/>
</dbReference>
<dbReference type="Proteomes" id="UP001209570">
    <property type="component" value="Unassembled WGS sequence"/>
</dbReference>
<proteinExistence type="inferred from homology"/>
<gene>
    <name evidence="9" type="ORF">P43SY_006050</name>
</gene>
<dbReference type="PROSITE" id="PS51420">
    <property type="entry name" value="RHO"/>
    <property type="match status" value="1"/>
</dbReference>
<evidence type="ECO:0000256" key="2">
    <source>
        <dbReference type="ARBA" id="ARBA00006270"/>
    </source>
</evidence>
<feature type="region of interest" description="Disordered" evidence="8">
    <location>
        <begin position="24"/>
        <end position="45"/>
    </location>
</feature>
<dbReference type="GO" id="GO:0016020">
    <property type="term" value="C:membrane"/>
    <property type="evidence" value="ECO:0007669"/>
    <property type="project" value="UniProtKB-SubCell"/>
</dbReference>
<evidence type="ECO:0000313" key="9">
    <source>
        <dbReference type="EMBL" id="KAJ0397928.1"/>
    </source>
</evidence>
<dbReference type="PROSITE" id="PS51421">
    <property type="entry name" value="RAS"/>
    <property type="match status" value="1"/>
</dbReference>
<protein>
    <recommendedName>
        <fullName evidence="11">Rab11 family GTPase</fullName>
    </recommendedName>
</protein>
<comment type="similarity">
    <text evidence="2">Belongs to the small GTPase superfamily. Rab family.</text>
</comment>
<name>A0AAD5LZR0_PYTIN</name>
<dbReference type="InterPro" id="IPR050209">
    <property type="entry name" value="Rab_GTPases_membrane_traffic"/>
</dbReference>
<dbReference type="InterPro" id="IPR005225">
    <property type="entry name" value="Small_GTP-bd"/>
</dbReference>
<evidence type="ECO:0000256" key="6">
    <source>
        <dbReference type="ARBA" id="ARBA00023288"/>
    </source>
</evidence>
<reference evidence="9" key="1">
    <citation type="submission" date="2021-12" db="EMBL/GenBank/DDBJ databases">
        <title>Prjna785345.</title>
        <authorList>
            <person name="Rujirawat T."/>
            <person name="Krajaejun T."/>
        </authorList>
    </citation>
    <scope>NUCLEOTIDE SEQUENCE</scope>
    <source>
        <strain evidence="9">Pi057C3</strain>
    </source>
</reference>
<dbReference type="FunFam" id="3.40.50.300:FF:000274">
    <property type="entry name" value="ras-related protein RABA5a"/>
    <property type="match status" value="1"/>
</dbReference>
<evidence type="ECO:0008006" key="11">
    <source>
        <dbReference type="Google" id="ProtNLM"/>
    </source>
</evidence>
<evidence type="ECO:0000256" key="5">
    <source>
        <dbReference type="ARBA" id="ARBA00023136"/>
    </source>
</evidence>
<keyword evidence="4" id="KW-0342">GTP-binding</keyword>
<dbReference type="PROSITE" id="PS51419">
    <property type="entry name" value="RAB"/>
    <property type="match status" value="1"/>
</dbReference>
<evidence type="ECO:0000256" key="8">
    <source>
        <dbReference type="SAM" id="MobiDB-lite"/>
    </source>
</evidence>
<keyword evidence="6" id="KW-0449">Lipoprotein</keyword>
<comment type="caution">
    <text evidence="9">The sequence shown here is derived from an EMBL/GenBank/DDBJ whole genome shotgun (WGS) entry which is preliminary data.</text>
</comment>
<accession>A0AAD5LZR0</accession>
<dbReference type="SUPFAM" id="SSF52540">
    <property type="entry name" value="P-loop containing nucleoside triphosphate hydrolases"/>
    <property type="match status" value="1"/>
</dbReference>
<dbReference type="SMART" id="SM00173">
    <property type="entry name" value="RAS"/>
    <property type="match status" value="1"/>
</dbReference>
<keyword evidence="5" id="KW-0472">Membrane</keyword>
<dbReference type="AlphaFoldDB" id="A0AAD5LZR0"/>
<dbReference type="InterPro" id="IPR027417">
    <property type="entry name" value="P-loop_NTPase"/>
</dbReference>
<dbReference type="Pfam" id="PF00071">
    <property type="entry name" value="Ras"/>
    <property type="match status" value="1"/>
</dbReference>
<evidence type="ECO:0000256" key="7">
    <source>
        <dbReference type="ARBA" id="ARBA00023289"/>
    </source>
</evidence>
<dbReference type="SMART" id="SM00176">
    <property type="entry name" value="RAN"/>
    <property type="match status" value="1"/>
</dbReference>
<evidence type="ECO:0000256" key="4">
    <source>
        <dbReference type="ARBA" id="ARBA00023134"/>
    </source>
</evidence>
<comment type="subcellular location">
    <subcellularLocation>
        <location evidence="1">Membrane</location>
        <topology evidence="1">Lipid-anchor</topology>
    </subcellularLocation>
</comment>
<dbReference type="GO" id="GO:0005525">
    <property type="term" value="F:GTP binding"/>
    <property type="evidence" value="ECO:0007669"/>
    <property type="project" value="UniProtKB-KW"/>
</dbReference>
<dbReference type="PANTHER" id="PTHR47979">
    <property type="entry name" value="DRAB11-RELATED"/>
    <property type="match status" value="1"/>
</dbReference>
<organism evidence="9 10">
    <name type="scientific">Pythium insidiosum</name>
    <name type="common">Pythiosis disease agent</name>
    <dbReference type="NCBI Taxonomy" id="114742"/>
    <lineage>
        <taxon>Eukaryota</taxon>
        <taxon>Sar</taxon>
        <taxon>Stramenopiles</taxon>
        <taxon>Oomycota</taxon>
        <taxon>Peronosporomycetes</taxon>
        <taxon>Pythiales</taxon>
        <taxon>Pythiaceae</taxon>
        <taxon>Pythium</taxon>
    </lineage>
</organism>
<evidence type="ECO:0000256" key="1">
    <source>
        <dbReference type="ARBA" id="ARBA00004635"/>
    </source>
</evidence>
<dbReference type="SMART" id="SM00174">
    <property type="entry name" value="RHO"/>
    <property type="match status" value="1"/>
</dbReference>
<evidence type="ECO:0000313" key="10">
    <source>
        <dbReference type="Proteomes" id="UP001209570"/>
    </source>
</evidence>